<dbReference type="GO" id="GO:0035243">
    <property type="term" value="F:protein-arginine omega-N symmetric methyltransferase activity"/>
    <property type="evidence" value="ECO:0007669"/>
    <property type="project" value="TreeGrafter"/>
</dbReference>
<dbReference type="RefSeq" id="WP_104847614.1">
    <property type="nucleotide sequence ID" value="NZ_PKOZ01000001.1"/>
</dbReference>
<evidence type="ECO:0000313" key="4">
    <source>
        <dbReference type="Proteomes" id="UP000239663"/>
    </source>
</evidence>
<dbReference type="GO" id="GO:0032259">
    <property type="term" value="P:methylation"/>
    <property type="evidence" value="ECO:0007669"/>
    <property type="project" value="UniProtKB-KW"/>
</dbReference>
<dbReference type="OrthoDB" id="9794208at2"/>
<keyword evidence="4" id="KW-1185">Reference proteome</keyword>
<dbReference type="PANTHER" id="PTHR12049">
    <property type="entry name" value="PROTEIN ARGININE METHYLTRANSFERASE NDUFAF7, MITOCHONDRIAL"/>
    <property type="match status" value="1"/>
</dbReference>
<evidence type="ECO:0000256" key="1">
    <source>
        <dbReference type="ARBA" id="ARBA00022603"/>
    </source>
</evidence>
<proteinExistence type="predicted"/>
<evidence type="ECO:0000256" key="2">
    <source>
        <dbReference type="ARBA" id="ARBA00022679"/>
    </source>
</evidence>
<dbReference type="InterPro" id="IPR038375">
    <property type="entry name" value="NDUFAF7_sf"/>
</dbReference>
<name>A0A2S7N3D1_9BACI</name>
<dbReference type="AlphaFoldDB" id="A0A2S7N3D1"/>
<comment type="caution">
    <text evidence="3">The sequence shown here is derived from an EMBL/GenBank/DDBJ whole genome shotgun (WGS) entry which is preliminary data.</text>
</comment>
<dbReference type="InterPro" id="IPR003788">
    <property type="entry name" value="NDUFAF7"/>
</dbReference>
<dbReference type="InterPro" id="IPR029063">
    <property type="entry name" value="SAM-dependent_MTases_sf"/>
</dbReference>
<dbReference type="Gene3D" id="3.40.50.12710">
    <property type="match status" value="1"/>
</dbReference>
<sequence length="356" mass="40834">MKEMILEKIRQNPEAFMPYHQYIELALYHPKGGYYMREQTKIGREGDFYTTPAMAPVFGKFLGKWLCRSLKKAGLPPVICELGGGGGQMAFNVLKGFAEEDKEFSRGLVYYVIEASPYHQKSIKHLTSHDSRVQILSALEYLPSIEGIIFSNEFFDAFPVDVAVKQDGEWKEAGITFAGDELKETVRDISDVASRQLIQEWDVPSYMNRIEVPLQMMEAYETIIEKLRRGYLLTIDYGMDRDEWFSPIRKEGTLRAYRNHQLLESILDAPGEADITFTVPFGLLRGRGAQMGCREEFWGGQAEFLIEGGILEELIPHADSDPFSQASKHNRQIRQLIMGESISDYFRVLWQSKNIR</sequence>
<dbReference type="SUPFAM" id="SSF53335">
    <property type="entry name" value="S-adenosyl-L-methionine-dependent methyltransferases"/>
    <property type="match status" value="1"/>
</dbReference>
<reference evidence="3 4" key="1">
    <citation type="submission" date="2017-12" db="EMBL/GenBank/DDBJ databases">
        <title>Taxonomic description and draft genome of Pradoshia cofamensis Gen. nov., sp. nov., a thermotolerant bacillale isolated from anterior gut of earthworm Eisenia fetida.</title>
        <authorList>
            <person name="Saha T."/>
            <person name="Chakraborty R."/>
        </authorList>
    </citation>
    <scope>NUCLEOTIDE SEQUENCE [LARGE SCALE GENOMIC DNA]</scope>
    <source>
        <strain evidence="3 4">EAG3</strain>
    </source>
</reference>
<dbReference type="PANTHER" id="PTHR12049:SF7">
    <property type="entry name" value="PROTEIN ARGININE METHYLTRANSFERASE NDUFAF7, MITOCHONDRIAL"/>
    <property type="match status" value="1"/>
</dbReference>
<dbReference type="EMBL" id="PKOZ01000001">
    <property type="protein sequence ID" value="PQD96518.1"/>
    <property type="molecule type" value="Genomic_DNA"/>
</dbReference>
<dbReference type="Pfam" id="PF02636">
    <property type="entry name" value="Methyltransf_28"/>
    <property type="match status" value="1"/>
</dbReference>
<gene>
    <name evidence="3" type="ORF">CYL18_01060</name>
</gene>
<keyword evidence="2 3" id="KW-0808">Transferase</keyword>
<accession>A0A2S7N3D1</accession>
<evidence type="ECO:0000313" key="3">
    <source>
        <dbReference type="EMBL" id="PQD96518.1"/>
    </source>
</evidence>
<protein>
    <submittedName>
        <fullName evidence="3">SAM-dependent methyltransferase</fullName>
    </submittedName>
</protein>
<keyword evidence="1 3" id="KW-0489">Methyltransferase</keyword>
<organism evidence="3 4">
    <name type="scientific">Pradoshia eiseniae</name>
    <dbReference type="NCBI Taxonomy" id="2064768"/>
    <lineage>
        <taxon>Bacteria</taxon>
        <taxon>Bacillati</taxon>
        <taxon>Bacillota</taxon>
        <taxon>Bacilli</taxon>
        <taxon>Bacillales</taxon>
        <taxon>Bacillaceae</taxon>
        <taxon>Pradoshia</taxon>
    </lineage>
</organism>
<dbReference type="Proteomes" id="UP000239663">
    <property type="component" value="Unassembled WGS sequence"/>
</dbReference>